<comment type="caution">
    <text evidence="3">The sequence shown here is derived from an EMBL/GenBank/DDBJ whole genome shotgun (WGS) entry which is preliminary data.</text>
</comment>
<dbReference type="GO" id="GO:0006950">
    <property type="term" value="P:response to stress"/>
    <property type="evidence" value="ECO:0007669"/>
    <property type="project" value="TreeGrafter"/>
</dbReference>
<evidence type="ECO:0000256" key="1">
    <source>
        <dbReference type="SAM" id="MobiDB-lite"/>
    </source>
</evidence>
<evidence type="ECO:0000313" key="3">
    <source>
        <dbReference type="EMBL" id="EYR62846.1"/>
    </source>
</evidence>
<reference evidence="3 4" key="1">
    <citation type="submission" date="2014-01" db="EMBL/GenBank/DDBJ databases">
        <title>Actinotalea ferrariae CF5-4.</title>
        <authorList>
            <person name="Chen F."/>
            <person name="Li Y."/>
            <person name="Wang G."/>
        </authorList>
    </citation>
    <scope>NUCLEOTIDE SEQUENCE [LARGE SCALE GENOMIC DNA]</scope>
    <source>
        <strain evidence="3 4">CF5-4</strain>
    </source>
</reference>
<dbReference type="InterPro" id="IPR000835">
    <property type="entry name" value="HTH_MarR-typ"/>
</dbReference>
<dbReference type="SMART" id="SM00347">
    <property type="entry name" value="HTH_MARR"/>
    <property type="match status" value="1"/>
</dbReference>
<dbReference type="InterPro" id="IPR036390">
    <property type="entry name" value="WH_DNA-bd_sf"/>
</dbReference>
<accession>A0A021VNZ2</accession>
<dbReference type="PANTHER" id="PTHR33164:SF99">
    <property type="entry name" value="MARR FAMILY REGULATORY PROTEIN"/>
    <property type="match status" value="1"/>
</dbReference>
<dbReference type="Gene3D" id="1.10.10.10">
    <property type="entry name" value="Winged helix-like DNA-binding domain superfamily/Winged helix DNA-binding domain"/>
    <property type="match status" value="1"/>
</dbReference>
<protein>
    <submittedName>
        <fullName evidence="3">MarR family transcriptional regulator</fullName>
    </submittedName>
</protein>
<dbReference type="Pfam" id="PF01047">
    <property type="entry name" value="MarR"/>
    <property type="match status" value="1"/>
</dbReference>
<name>A0A021VNZ2_9CELL</name>
<dbReference type="AlphaFoldDB" id="A0A021VNZ2"/>
<dbReference type="Proteomes" id="UP000019753">
    <property type="component" value="Unassembled WGS sequence"/>
</dbReference>
<dbReference type="RefSeq" id="WP_081802634.1">
    <property type="nucleotide sequence ID" value="NZ_AXCW01000160.1"/>
</dbReference>
<gene>
    <name evidence="3" type="ORF">N866_04835</name>
</gene>
<evidence type="ECO:0000259" key="2">
    <source>
        <dbReference type="PROSITE" id="PS50995"/>
    </source>
</evidence>
<dbReference type="InterPro" id="IPR036388">
    <property type="entry name" value="WH-like_DNA-bd_sf"/>
</dbReference>
<evidence type="ECO:0000313" key="4">
    <source>
        <dbReference type="Proteomes" id="UP000019753"/>
    </source>
</evidence>
<feature type="domain" description="HTH marR-type" evidence="2">
    <location>
        <begin position="43"/>
        <end position="179"/>
    </location>
</feature>
<dbReference type="EMBL" id="AXCW01000160">
    <property type="protein sequence ID" value="EYR62846.1"/>
    <property type="molecule type" value="Genomic_DNA"/>
</dbReference>
<dbReference type="PROSITE" id="PS50995">
    <property type="entry name" value="HTH_MARR_2"/>
    <property type="match status" value="1"/>
</dbReference>
<dbReference type="SUPFAM" id="SSF46785">
    <property type="entry name" value="Winged helix' DNA-binding domain"/>
    <property type="match status" value="1"/>
</dbReference>
<dbReference type="GO" id="GO:0003700">
    <property type="term" value="F:DNA-binding transcription factor activity"/>
    <property type="evidence" value="ECO:0007669"/>
    <property type="project" value="InterPro"/>
</dbReference>
<feature type="compositionally biased region" description="Low complexity" evidence="1">
    <location>
        <begin position="14"/>
        <end position="29"/>
    </location>
</feature>
<keyword evidence="4" id="KW-1185">Reference proteome</keyword>
<dbReference type="InterPro" id="IPR039422">
    <property type="entry name" value="MarR/SlyA-like"/>
</dbReference>
<feature type="region of interest" description="Disordered" evidence="1">
    <location>
        <begin position="1"/>
        <end position="29"/>
    </location>
</feature>
<proteinExistence type="predicted"/>
<organism evidence="3 4">
    <name type="scientific">Actinotalea ferrariae CF5-4</name>
    <dbReference type="NCBI Taxonomy" id="948458"/>
    <lineage>
        <taxon>Bacteria</taxon>
        <taxon>Bacillati</taxon>
        <taxon>Actinomycetota</taxon>
        <taxon>Actinomycetes</taxon>
        <taxon>Micrococcales</taxon>
        <taxon>Cellulomonadaceae</taxon>
        <taxon>Actinotalea</taxon>
    </lineage>
</organism>
<dbReference type="PRINTS" id="PR00598">
    <property type="entry name" value="HTHMARR"/>
</dbReference>
<sequence>MTTTSDPTAPGPEAPGTDAPGTDAPGTAAPAVAEGTRWLTAEQQRWWRAYLLGTAALQDALNRQLDADADISLSEYEILVRLSEAPRRTVRMSELAASVMHSRSRLTHTVSRMERRGLVERRACEDDGRGINCTLTPAGFDLLDRTAPGHVGAVRTHLVDLLSDEDFRVLGRVMERIAEGPRED</sequence>
<dbReference type="OrthoDB" id="8635520at2"/>
<dbReference type="PANTHER" id="PTHR33164">
    <property type="entry name" value="TRANSCRIPTIONAL REGULATOR, MARR FAMILY"/>
    <property type="match status" value="1"/>
</dbReference>